<evidence type="ECO:0000256" key="2">
    <source>
        <dbReference type="SAM" id="Phobius"/>
    </source>
</evidence>
<organism evidence="3 4">
    <name type="scientific">Circinella minor</name>
    <dbReference type="NCBI Taxonomy" id="1195481"/>
    <lineage>
        <taxon>Eukaryota</taxon>
        <taxon>Fungi</taxon>
        <taxon>Fungi incertae sedis</taxon>
        <taxon>Mucoromycota</taxon>
        <taxon>Mucoromycotina</taxon>
        <taxon>Mucoromycetes</taxon>
        <taxon>Mucorales</taxon>
        <taxon>Lichtheimiaceae</taxon>
        <taxon>Circinella</taxon>
    </lineage>
</organism>
<dbReference type="AlphaFoldDB" id="A0A8H7SBM7"/>
<evidence type="ECO:0000256" key="1">
    <source>
        <dbReference type="SAM" id="MobiDB-lite"/>
    </source>
</evidence>
<reference evidence="3 4" key="1">
    <citation type="submission" date="2020-12" db="EMBL/GenBank/DDBJ databases">
        <title>Metabolic potential, ecology and presence of endohyphal bacteria is reflected in genomic diversity of Mucoromycotina.</title>
        <authorList>
            <person name="Muszewska A."/>
            <person name="Okrasinska A."/>
            <person name="Steczkiewicz K."/>
            <person name="Drgas O."/>
            <person name="Orlowska M."/>
            <person name="Perlinska-Lenart U."/>
            <person name="Aleksandrzak-Piekarczyk T."/>
            <person name="Szatraj K."/>
            <person name="Zielenkiewicz U."/>
            <person name="Pilsyk S."/>
            <person name="Malc E."/>
            <person name="Mieczkowski P."/>
            <person name="Kruszewska J.S."/>
            <person name="Biernat P."/>
            <person name="Pawlowska J."/>
        </authorList>
    </citation>
    <scope>NUCLEOTIDE SEQUENCE [LARGE SCALE GENOMIC DNA]</scope>
    <source>
        <strain evidence="3 4">CBS 142.35</strain>
    </source>
</reference>
<feature type="transmembrane region" description="Helical" evidence="2">
    <location>
        <begin position="53"/>
        <end position="73"/>
    </location>
</feature>
<protein>
    <submittedName>
        <fullName evidence="3">Uncharacterized protein</fullName>
    </submittedName>
</protein>
<dbReference type="InterPro" id="IPR019176">
    <property type="entry name" value="Cytochrome_B561-rel"/>
</dbReference>
<evidence type="ECO:0000313" key="4">
    <source>
        <dbReference type="Proteomes" id="UP000646827"/>
    </source>
</evidence>
<keyword evidence="2" id="KW-0812">Transmembrane</keyword>
<keyword evidence="2" id="KW-0472">Membrane</keyword>
<proteinExistence type="predicted"/>
<evidence type="ECO:0000313" key="3">
    <source>
        <dbReference type="EMBL" id="KAG2225282.1"/>
    </source>
</evidence>
<gene>
    <name evidence="3" type="ORF">INT45_001506</name>
</gene>
<name>A0A8H7SBM7_9FUNG</name>
<feature type="region of interest" description="Disordered" evidence="1">
    <location>
        <begin position="118"/>
        <end position="160"/>
    </location>
</feature>
<feature type="compositionally biased region" description="Low complexity" evidence="1">
    <location>
        <begin position="123"/>
        <end position="153"/>
    </location>
</feature>
<feature type="transmembrane region" description="Helical" evidence="2">
    <location>
        <begin position="20"/>
        <end position="41"/>
    </location>
</feature>
<dbReference type="OrthoDB" id="509821at2759"/>
<dbReference type="EMBL" id="JAEPRB010000030">
    <property type="protein sequence ID" value="KAG2225282.1"/>
    <property type="molecule type" value="Genomic_DNA"/>
</dbReference>
<dbReference type="Proteomes" id="UP000646827">
    <property type="component" value="Unassembled WGS sequence"/>
</dbReference>
<accession>A0A8H7SBM7</accession>
<sequence length="418" mass="48207">MQWPYLLKQLTSASTRNEYFIKRYLTGLFGLLAINEVIRWLGLDFTRFPRISWTAYLFETTAVIFCSIYIWFYSKHQVSPLIKLNTPFFEGAFQSGPLTRAVGNCLVRIYNAFTEKKQVPGKSTQQPQPTTTATATTSASTTTTNNQSAPTSTFMFQSKPWRGPIADSPAEAARGVFESNESGPIGEDMRNLAYVPVPERLGDPSLSINLPKLESRPCHAERKKTNERLNKLLWRLNPQPNIIERFRQEQEDDMLENWDRFDDRSSKVYYDRLRQWLTKNIMDPTLHTVSLVEKQLPQQGINFVDCPPNILALLMIEPTTMADNTFPITLVQKMISVKGYENDRARKYVLDRLKEFIKKSRYHSINKEPELPTDSEIILHLFNTYLGFAMPNVVPPLVPLQGGDVYKFLLVYFYTTEE</sequence>
<keyword evidence="2" id="KW-1133">Transmembrane helix</keyword>
<dbReference type="Pfam" id="PF09786">
    <property type="entry name" value="CytochromB561_N"/>
    <property type="match status" value="1"/>
</dbReference>
<comment type="caution">
    <text evidence="3">The sequence shown here is derived from an EMBL/GenBank/DDBJ whole genome shotgun (WGS) entry which is preliminary data.</text>
</comment>
<keyword evidence="4" id="KW-1185">Reference proteome</keyword>